<gene>
    <name evidence="1" type="ORF">GLOINDRAFT_14716</name>
</gene>
<accession>U9UWP6</accession>
<dbReference type="AlphaFoldDB" id="U9UWP6"/>
<name>U9UWP6_RHIID</name>
<sequence length="49" mass="5669">MNNQSTRVFITLLRVLQILTSFFRQNSNNSYLVIAEPLIGKMIATCFFN</sequence>
<organism evidence="1">
    <name type="scientific">Rhizophagus irregularis (strain DAOM 181602 / DAOM 197198 / MUCL 43194)</name>
    <name type="common">Arbuscular mycorrhizal fungus</name>
    <name type="synonym">Glomus intraradices</name>
    <dbReference type="NCBI Taxonomy" id="747089"/>
    <lineage>
        <taxon>Eukaryota</taxon>
        <taxon>Fungi</taxon>
        <taxon>Fungi incertae sedis</taxon>
        <taxon>Mucoromycota</taxon>
        <taxon>Glomeromycotina</taxon>
        <taxon>Glomeromycetes</taxon>
        <taxon>Glomerales</taxon>
        <taxon>Glomeraceae</taxon>
        <taxon>Rhizophagus</taxon>
    </lineage>
</organism>
<protein>
    <submittedName>
        <fullName evidence="1">Uncharacterized protein</fullName>
    </submittedName>
</protein>
<dbReference type="EMBL" id="KI274185">
    <property type="protein sequence ID" value="ESA24142.1"/>
    <property type="molecule type" value="Genomic_DNA"/>
</dbReference>
<proteinExistence type="predicted"/>
<dbReference type="HOGENOM" id="CLU_3143704_0_0_1"/>
<evidence type="ECO:0000313" key="1">
    <source>
        <dbReference type="EMBL" id="ESA24142.1"/>
    </source>
</evidence>
<reference evidence="1" key="1">
    <citation type="submission" date="2013-07" db="EMBL/GenBank/DDBJ databases">
        <title>The genome of an arbuscular mycorrhizal fungus provides insights into the evolution of the oldest plant symbiosis.</title>
        <authorList>
            <consortium name="DOE Joint Genome Institute"/>
            <person name="Tisserant E."/>
            <person name="Malbreil M."/>
            <person name="Kuo A."/>
            <person name="Kohler A."/>
            <person name="Symeonidi A."/>
            <person name="Balestrini R."/>
            <person name="Charron P."/>
            <person name="Duensing N."/>
            <person name="Frei-dit-Frey N."/>
            <person name="Gianinazzi-Pearson V."/>
            <person name="Gilbert B."/>
            <person name="Handa Y."/>
            <person name="Hijri M."/>
            <person name="Kaul R."/>
            <person name="Kawaguchi M."/>
            <person name="Krajinski F."/>
            <person name="Lammers P."/>
            <person name="Lapierre D."/>
            <person name="Masclaux F.G."/>
            <person name="Murat C."/>
            <person name="Morin E."/>
            <person name="Ndikumana S."/>
            <person name="Pagni M."/>
            <person name="Petitpierre D."/>
            <person name="Requena N."/>
            <person name="Rosikiewicz P."/>
            <person name="Riley R."/>
            <person name="Saito K."/>
            <person name="San Clemente H."/>
            <person name="Shapiro H."/>
            <person name="van Tuinen D."/>
            <person name="Becard G."/>
            <person name="Bonfante P."/>
            <person name="Paszkowski U."/>
            <person name="Shachar-Hill Y."/>
            <person name="Young J.P."/>
            <person name="Sanders I.R."/>
            <person name="Henrissat B."/>
            <person name="Rensing S.A."/>
            <person name="Grigoriev I.V."/>
            <person name="Corradi N."/>
            <person name="Roux C."/>
            <person name="Martin F."/>
        </authorList>
    </citation>
    <scope>NUCLEOTIDE SEQUENCE</scope>
    <source>
        <strain evidence="1">DAOM 197198</strain>
    </source>
</reference>